<dbReference type="Gene3D" id="3.10.10.10">
    <property type="entry name" value="HIV Type 1 Reverse Transcriptase, subunit A, domain 1"/>
    <property type="match status" value="1"/>
</dbReference>
<dbReference type="Gene3D" id="3.30.70.270">
    <property type="match status" value="1"/>
</dbReference>
<dbReference type="STRING" id="4781.A0A0P1ADA5"/>
<reference evidence="2" key="1">
    <citation type="submission" date="2014-09" db="EMBL/GenBank/DDBJ databases">
        <authorList>
            <person name="Sharma Rahul"/>
            <person name="Thines Marco"/>
        </authorList>
    </citation>
    <scope>NUCLEOTIDE SEQUENCE [LARGE SCALE GENOMIC DNA]</scope>
</reference>
<keyword evidence="2" id="KW-1185">Reference proteome</keyword>
<dbReference type="InterPro" id="IPR043502">
    <property type="entry name" value="DNA/RNA_pol_sf"/>
</dbReference>
<dbReference type="InterPro" id="IPR053134">
    <property type="entry name" value="RNA-dir_DNA_polymerase"/>
</dbReference>
<proteinExistence type="predicted"/>
<organism evidence="1 2">
    <name type="scientific">Plasmopara halstedii</name>
    <name type="common">Downy mildew of sunflower</name>
    <dbReference type="NCBI Taxonomy" id="4781"/>
    <lineage>
        <taxon>Eukaryota</taxon>
        <taxon>Sar</taxon>
        <taxon>Stramenopiles</taxon>
        <taxon>Oomycota</taxon>
        <taxon>Peronosporomycetes</taxon>
        <taxon>Peronosporales</taxon>
        <taxon>Peronosporaceae</taxon>
        <taxon>Plasmopara</taxon>
    </lineage>
</organism>
<evidence type="ECO:0000313" key="2">
    <source>
        <dbReference type="Proteomes" id="UP000054928"/>
    </source>
</evidence>
<evidence type="ECO:0000313" key="1">
    <source>
        <dbReference type="EMBL" id="CEG38775.1"/>
    </source>
</evidence>
<name>A0A0P1ADA5_PLAHL</name>
<protein>
    <submittedName>
        <fullName evidence="1">Retrotransposon protein</fullName>
    </submittedName>
</protein>
<dbReference type="OrthoDB" id="161383at2759"/>
<dbReference type="AlphaFoldDB" id="A0A0P1ADA5"/>
<dbReference type="PANTHER" id="PTHR24559:SF451">
    <property type="entry name" value="REVERSE TRANSCRIPTASE"/>
    <property type="match status" value="1"/>
</dbReference>
<sequence length="179" mass="20919">MQPEIEDLLKEYKDVFPTEFPDQLPPERDILNEIHLKPEAKPSNTAPLQLSKVERTALDKFVAEPIKKNWIKMSDSPWESNIFGVPKKDPVTGKFPSRVEKLHSNRPNMPIRWVINYRHINSVSDIAKIPLPHIEELFDRMNEAQLFSLLDLASGYHQMQITPTSRKYTAFRTNHEIYQ</sequence>
<dbReference type="RefSeq" id="XP_024575144.1">
    <property type="nucleotide sequence ID" value="XM_024724249.1"/>
</dbReference>
<dbReference type="PANTHER" id="PTHR24559">
    <property type="entry name" value="TRANSPOSON TY3-I GAG-POL POLYPROTEIN"/>
    <property type="match status" value="1"/>
</dbReference>
<dbReference type="InterPro" id="IPR043128">
    <property type="entry name" value="Rev_trsase/Diguanyl_cyclase"/>
</dbReference>
<dbReference type="EMBL" id="CCYD01000322">
    <property type="protein sequence ID" value="CEG38775.1"/>
    <property type="molecule type" value="Genomic_DNA"/>
</dbReference>
<accession>A0A0P1ADA5</accession>
<dbReference type="SUPFAM" id="SSF56672">
    <property type="entry name" value="DNA/RNA polymerases"/>
    <property type="match status" value="1"/>
</dbReference>
<dbReference type="GeneID" id="36403884"/>
<dbReference type="Proteomes" id="UP000054928">
    <property type="component" value="Unassembled WGS sequence"/>
</dbReference>